<accession>A0A7S7SN76</accession>
<organism evidence="1 2">
    <name type="scientific">Paludibaculum fermentans</name>
    <dbReference type="NCBI Taxonomy" id="1473598"/>
    <lineage>
        <taxon>Bacteria</taxon>
        <taxon>Pseudomonadati</taxon>
        <taxon>Acidobacteriota</taxon>
        <taxon>Terriglobia</taxon>
        <taxon>Bryobacterales</taxon>
        <taxon>Bryobacteraceae</taxon>
        <taxon>Paludibaculum</taxon>
    </lineage>
</organism>
<dbReference type="KEGG" id="pfer:IRI77_07570"/>
<dbReference type="RefSeq" id="WP_194451462.1">
    <property type="nucleotide sequence ID" value="NZ_CP063849.1"/>
</dbReference>
<proteinExistence type="predicted"/>
<reference evidence="1 2" key="1">
    <citation type="submission" date="2020-10" db="EMBL/GenBank/DDBJ databases">
        <title>Complete genome sequence of Paludibaculum fermentans P105T, a facultatively anaerobic acidobacterium capable of dissimilatory Fe(III) reduction.</title>
        <authorList>
            <person name="Dedysh S.N."/>
            <person name="Beletsky A.V."/>
            <person name="Kulichevskaya I.S."/>
            <person name="Mardanov A.V."/>
            <person name="Ravin N.V."/>
        </authorList>
    </citation>
    <scope>NUCLEOTIDE SEQUENCE [LARGE SCALE GENOMIC DNA]</scope>
    <source>
        <strain evidence="1 2">P105</strain>
    </source>
</reference>
<evidence type="ECO:0000313" key="2">
    <source>
        <dbReference type="Proteomes" id="UP000593892"/>
    </source>
</evidence>
<protein>
    <recommendedName>
        <fullName evidence="3">VWA domain-containing protein</fullName>
    </recommendedName>
</protein>
<keyword evidence="2" id="KW-1185">Reference proteome</keyword>
<dbReference type="AlphaFoldDB" id="A0A7S7SN76"/>
<evidence type="ECO:0000313" key="1">
    <source>
        <dbReference type="EMBL" id="QOY89800.1"/>
    </source>
</evidence>
<dbReference type="Proteomes" id="UP000593892">
    <property type="component" value="Chromosome"/>
</dbReference>
<gene>
    <name evidence="1" type="ORF">IRI77_07570</name>
</gene>
<name>A0A7S7SN76_PALFE</name>
<evidence type="ECO:0008006" key="3">
    <source>
        <dbReference type="Google" id="ProtNLM"/>
    </source>
</evidence>
<dbReference type="EMBL" id="CP063849">
    <property type="protein sequence ID" value="QOY89800.1"/>
    <property type="molecule type" value="Genomic_DNA"/>
</dbReference>
<sequence>MEVRRAGSRDGQELLKFMKPPELEKTLLAAAKEAQAETQNDYLNALEVASYSLARAKGTRVLVTFLDPPKFNRDGEARLQQILEQCKSKSIAVFVLELGGQAPGEGGQALDALATGSGGQWARNFEDLDKALGALVPAQVEAAAVAAKPTAAASNAPSNELQVYARLVKTAPIQIAKISAKLGPMTGLLILEVPMRSLAFKSSGGSYEAKARLTANIKDANGTVVWTGTKDYSVKGPAAKLEPRKAGAMYYVRELQLPAAKYALEAKVEDLIAEKSAVVNGEAEGANSLPGLGASDLMFVRKFDRSVDAMQGDSVISYEGEGLAPMLSPAFAANEPFQLELFFTFFPDMNGKQPVLTLDILSKGQSNGITTLAFTDKLRDDSRSGSGSAFAGEQKGKFPYLARIGNASFNEGEYEAVIEVKQDSVSQKRAAHFRVYRK</sequence>